<dbReference type="Proteomes" id="UP001597120">
    <property type="component" value="Unassembled WGS sequence"/>
</dbReference>
<dbReference type="SUPFAM" id="SSF110710">
    <property type="entry name" value="TTHA0583/YokD-like"/>
    <property type="match status" value="1"/>
</dbReference>
<dbReference type="InterPro" id="IPR028345">
    <property type="entry name" value="Antibiotic_NAT-like"/>
</dbReference>
<dbReference type="InterPro" id="IPR006340">
    <property type="entry name" value="DUF436"/>
</dbReference>
<reference evidence="3" key="1">
    <citation type="journal article" date="2019" name="Int. J. Syst. Evol. Microbiol.">
        <title>The Global Catalogue of Microorganisms (GCM) 10K type strain sequencing project: providing services to taxonomists for standard genome sequencing and annotation.</title>
        <authorList>
            <consortium name="The Broad Institute Genomics Platform"/>
            <consortium name="The Broad Institute Genome Sequencing Center for Infectious Disease"/>
            <person name="Wu L."/>
            <person name="Ma J."/>
        </authorList>
    </citation>
    <scope>NUCLEOTIDE SEQUENCE [LARGE SCALE GENOMIC DNA]</scope>
    <source>
        <strain evidence="3">CCUG 57263</strain>
    </source>
</reference>
<dbReference type="PIRSF" id="PIRSF007510">
    <property type="entry name" value="UCP007510"/>
    <property type="match status" value="1"/>
</dbReference>
<evidence type="ECO:0000256" key="1">
    <source>
        <dbReference type="HAMAP-Rule" id="MF_00800"/>
    </source>
</evidence>
<dbReference type="HAMAP" id="MF_00800">
    <property type="entry name" value="UPF0340"/>
    <property type="match status" value="1"/>
</dbReference>
<dbReference type="Pfam" id="PF04260">
    <property type="entry name" value="DUF436"/>
    <property type="match status" value="1"/>
</dbReference>
<organism evidence="2 3">
    <name type="scientific">Paenibacillus residui</name>
    <dbReference type="NCBI Taxonomy" id="629724"/>
    <lineage>
        <taxon>Bacteria</taxon>
        <taxon>Bacillati</taxon>
        <taxon>Bacillota</taxon>
        <taxon>Bacilli</taxon>
        <taxon>Bacillales</taxon>
        <taxon>Paenibacillaceae</taxon>
        <taxon>Paenibacillus</taxon>
    </lineage>
</organism>
<evidence type="ECO:0000313" key="3">
    <source>
        <dbReference type="Proteomes" id="UP001597120"/>
    </source>
</evidence>
<proteinExistence type="inferred from homology"/>
<keyword evidence="3" id="KW-1185">Reference proteome</keyword>
<gene>
    <name evidence="2" type="ORF">ACFQ03_22330</name>
</gene>
<dbReference type="RefSeq" id="WP_379291069.1">
    <property type="nucleotide sequence ID" value="NZ_JBHTIU010000091.1"/>
</dbReference>
<dbReference type="EMBL" id="JBHTIU010000091">
    <property type="protein sequence ID" value="MFD0871869.1"/>
    <property type="molecule type" value="Genomic_DNA"/>
</dbReference>
<protein>
    <recommendedName>
        <fullName evidence="1">UPF0340 protein ACFQ03_22330</fullName>
    </recommendedName>
</protein>
<sequence length="204" mass="22050">MADSRSDDYPVNESLLKITEDVNLILRELLEAGHIQDGQLVVVGTSTSEVMGRRIGSAGAMGVAERIFEGVMKAREKVRFYPVFQCCEHLNRALVLEKEALASYPSLEPVSVIPVPKAGGSMAAYAYNHLNEPVVVETVQAHAGIDIGDTLIGMHLRKVAVPVRPSIRSVGQAHVVMAYTRPKLIGGARAVYTKQEPSNEGACL</sequence>
<dbReference type="NCBIfam" id="TIGR01440">
    <property type="entry name" value="TIGR01440 family protein"/>
    <property type="match status" value="1"/>
</dbReference>
<evidence type="ECO:0000313" key="2">
    <source>
        <dbReference type="EMBL" id="MFD0871869.1"/>
    </source>
</evidence>
<comment type="similarity">
    <text evidence="1">Belongs to the UPF0340 family.</text>
</comment>
<accession>A0ABW3DH34</accession>
<comment type="caution">
    <text evidence="2">The sequence shown here is derived from an EMBL/GenBank/DDBJ whole genome shotgun (WGS) entry which is preliminary data.</text>
</comment>
<name>A0ABW3DH34_9BACL</name>
<dbReference type="Gene3D" id="3.40.50.10360">
    <property type="entry name" value="Hypothetical protein TT1679"/>
    <property type="match status" value="1"/>
</dbReference>